<dbReference type="SUPFAM" id="SSF51294">
    <property type="entry name" value="Hedgehog/intein (Hint) domain"/>
    <property type="match status" value="1"/>
</dbReference>
<keyword evidence="3" id="KW-1185">Reference proteome</keyword>
<dbReference type="Proteomes" id="UP000004688">
    <property type="component" value="Chromosome"/>
</dbReference>
<evidence type="ECO:0000313" key="2">
    <source>
        <dbReference type="EMBL" id="AGI72280.1"/>
    </source>
</evidence>
<organism evidence="2 3">
    <name type="scientific">Octadecabacter arcticus 238</name>
    <dbReference type="NCBI Taxonomy" id="391616"/>
    <lineage>
        <taxon>Bacteria</taxon>
        <taxon>Pseudomonadati</taxon>
        <taxon>Pseudomonadota</taxon>
        <taxon>Alphaproteobacteria</taxon>
        <taxon>Rhodobacterales</taxon>
        <taxon>Roseobacteraceae</taxon>
        <taxon>Octadecabacter</taxon>
    </lineage>
</organism>
<dbReference type="EMBL" id="CP003742">
    <property type="protein sequence ID" value="AGI72280.1"/>
    <property type="molecule type" value="Genomic_DNA"/>
</dbReference>
<protein>
    <recommendedName>
        <fullName evidence="1">Hedgehog/Intein (Hint) domain-containing protein</fullName>
    </recommendedName>
</protein>
<dbReference type="STRING" id="391616.OA238_c22000"/>
<evidence type="ECO:0000313" key="3">
    <source>
        <dbReference type="Proteomes" id="UP000004688"/>
    </source>
</evidence>
<dbReference type="eggNOG" id="COG2931">
    <property type="taxonomic scope" value="Bacteria"/>
</dbReference>
<dbReference type="AlphaFoldDB" id="M9RR60"/>
<accession>M9RR60</accession>
<dbReference type="InterPro" id="IPR036844">
    <property type="entry name" value="Hint_dom_sf"/>
</dbReference>
<proteinExistence type="predicted"/>
<name>M9RR60_9RHOB</name>
<dbReference type="Pfam" id="PF13403">
    <property type="entry name" value="Hint_2"/>
    <property type="match status" value="1"/>
</dbReference>
<reference evidence="2 3" key="1">
    <citation type="journal article" date="2013" name="PLoS ONE">
        <title>Poles Apart: Arctic and Antarctic Octadecabacter strains Share High Genome Plasticity and a New Type of Xanthorhodopsin.</title>
        <authorList>
            <person name="Vollmers J."/>
            <person name="Voget S."/>
            <person name="Dietrich S."/>
            <person name="Gollnow K."/>
            <person name="Smits M."/>
            <person name="Meyer K."/>
            <person name="Brinkhoff T."/>
            <person name="Simon M."/>
            <person name="Daniel R."/>
        </authorList>
    </citation>
    <scope>NUCLEOTIDE SEQUENCE [LARGE SCALE GENOMIC DNA]</scope>
    <source>
        <strain evidence="2 3">238</strain>
    </source>
</reference>
<dbReference type="HOGENOM" id="CLU_071538_1_0_5"/>
<dbReference type="InterPro" id="IPR028992">
    <property type="entry name" value="Hedgehog/Intein_dom"/>
</dbReference>
<sequence>MLALPSASNRTMMTAGTITFQEPEPDMCMVPCFTPGTTICTITGTRAIETLEVGDLLLTRDNGFKPIAWIGIKRVEGAQLAAHDEIQPICIPRGSLGDDCPNRDMMVSRQHRMLLTGVRADLLFGSNEVIVKAKDLVSQQGIHEARVEGVTYVHIMFDQHEIVLANEAWTEIDFPRRARNGPFRKLRLRADIFKITRGCCLISLRIWRAGQPIFALRTICPCL</sequence>
<evidence type="ECO:0000259" key="1">
    <source>
        <dbReference type="Pfam" id="PF13403"/>
    </source>
</evidence>
<dbReference type="KEGG" id="oar:OA238_c22000"/>
<feature type="domain" description="Hedgehog/Intein (Hint)" evidence="1">
    <location>
        <begin position="31"/>
        <end position="171"/>
    </location>
</feature>
<dbReference type="Gene3D" id="2.170.16.10">
    <property type="entry name" value="Hedgehog/Intein (Hint) domain"/>
    <property type="match status" value="1"/>
</dbReference>
<gene>
    <name evidence="2" type="ORF">OA238_c22000</name>
</gene>